<organism evidence="1 2">
    <name type="scientific">Senna tora</name>
    <dbReference type="NCBI Taxonomy" id="362788"/>
    <lineage>
        <taxon>Eukaryota</taxon>
        <taxon>Viridiplantae</taxon>
        <taxon>Streptophyta</taxon>
        <taxon>Embryophyta</taxon>
        <taxon>Tracheophyta</taxon>
        <taxon>Spermatophyta</taxon>
        <taxon>Magnoliopsida</taxon>
        <taxon>eudicotyledons</taxon>
        <taxon>Gunneridae</taxon>
        <taxon>Pentapetalae</taxon>
        <taxon>rosids</taxon>
        <taxon>fabids</taxon>
        <taxon>Fabales</taxon>
        <taxon>Fabaceae</taxon>
        <taxon>Caesalpinioideae</taxon>
        <taxon>Cassia clade</taxon>
        <taxon>Senna</taxon>
    </lineage>
</organism>
<comment type="caution">
    <text evidence="1">The sequence shown here is derived from an EMBL/GenBank/DDBJ whole genome shotgun (WGS) entry which is preliminary data.</text>
</comment>
<dbReference type="AlphaFoldDB" id="A0A834T0U4"/>
<gene>
    <name evidence="1" type="ORF">G2W53_033586</name>
</gene>
<proteinExistence type="predicted"/>
<keyword evidence="2" id="KW-1185">Reference proteome</keyword>
<sequence>MLELFHQSLPQGRCARPSTTLSPTDMALSEYSTSQGDISQANESLSDVAGIDEVILSDIVILKLVLFVPKLKWSLLSIGKMTHDSNCKTEFSPSLCSFQDLESRKIIGNARVKNGLYRIDVQKKVASNKQSFTAAPTKTRIAVTPPLTTTDRSLDLHRQRSRIRTPTSIVVPTKTRIVVTPRSTAIDRSLDLHRHHSRIGIENFEAYKMMGKENRWRVLGNVGSSTVT</sequence>
<name>A0A834T0U4_9FABA</name>
<dbReference type="OrthoDB" id="1645289at2759"/>
<evidence type="ECO:0000313" key="2">
    <source>
        <dbReference type="Proteomes" id="UP000634136"/>
    </source>
</evidence>
<evidence type="ECO:0000313" key="1">
    <source>
        <dbReference type="EMBL" id="KAF7812610.1"/>
    </source>
</evidence>
<accession>A0A834T0U4</accession>
<dbReference type="Proteomes" id="UP000634136">
    <property type="component" value="Unassembled WGS sequence"/>
</dbReference>
<dbReference type="EMBL" id="JAAIUW010000010">
    <property type="protein sequence ID" value="KAF7812610.1"/>
    <property type="molecule type" value="Genomic_DNA"/>
</dbReference>
<reference evidence="1" key="1">
    <citation type="submission" date="2020-09" db="EMBL/GenBank/DDBJ databases">
        <title>Genome-Enabled Discovery of Anthraquinone Biosynthesis in Senna tora.</title>
        <authorList>
            <person name="Kang S.-H."/>
            <person name="Pandey R.P."/>
            <person name="Lee C.-M."/>
            <person name="Sim J.-S."/>
            <person name="Jeong J.-T."/>
            <person name="Choi B.-S."/>
            <person name="Jung M."/>
            <person name="Ginzburg D."/>
            <person name="Zhao K."/>
            <person name="Won S.Y."/>
            <person name="Oh T.-J."/>
            <person name="Yu Y."/>
            <person name="Kim N.-H."/>
            <person name="Lee O.R."/>
            <person name="Lee T.-H."/>
            <person name="Bashyal P."/>
            <person name="Kim T.-S."/>
            <person name="Lee W.-H."/>
            <person name="Kawkins C."/>
            <person name="Kim C.-K."/>
            <person name="Kim J.S."/>
            <person name="Ahn B.O."/>
            <person name="Rhee S.Y."/>
            <person name="Sohng J.K."/>
        </authorList>
    </citation>
    <scope>NUCLEOTIDE SEQUENCE</scope>
    <source>
        <tissue evidence="1">Leaf</tissue>
    </source>
</reference>
<protein>
    <submittedName>
        <fullName evidence="1">Retrovirus-related Pol polyprotein from transposon TNT 1-94</fullName>
    </submittedName>
</protein>